<dbReference type="SMART" id="SM00262">
    <property type="entry name" value="GEL"/>
    <property type="match status" value="3"/>
</dbReference>
<dbReference type="GO" id="GO:0051014">
    <property type="term" value="P:actin filament severing"/>
    <property type="evidence" value="ECO:0007669"/>
    <property type="project" value="TreeGrafter"/>
</dbReference>
<reference evidence="4 5" key="1">
    <citation type="submission" date="2019-10" db="EMBL/GenBank/DDBJ databases">
        <authorList>
            <person name="Palmer J.M."/>
        </authorList>
    </citation>
    <scope>NUCLEOTIDE SEQUENCE [LARGE SCALE GENOMIC DNA]</scope>
    <source>
        <strain evidence="4 5">TWF696</strain>
    </source>
</reference>
<feature type="compositionally biased region" description="Basic and acidic residues" evidence="1">
    <location>
        <begin position="17"/>
        <end position="57"/>
    </location>
</feature>
<dbReference type="PANTHER" id="PTHR11977">
    <property type="entry name" value="VILLIN"/>
    <property type="match status" value="1"/>
</dbReference>
<dbReference type="InterPro" id="IPR029006">
    <property type="entry name" value="ADF-H/Gelsolin-like_dom_sf"/>
</dbReference>
<feature type="region of interest" description="Disordered" evidence="1">
    <location>
        <begin position="527"/>
        <end position="730"/>
    </location>
</feature>
<feature type="domain" description="DUF7904" evidence="3">
    <location>
        <begin position="1266"/>
        <end position="1366"/>
    </location>
</feature>
<dbReference type="InterPro" id="IPR007122">
    <property type="entry name" value="Villin/Gelsolin"/>
</dbReference>
<feature type="compositionally biased region" description="Basic and acidic residues" evidence="1">
    <location>
        <begin position="690"/>
        <end position="703"/>
    </location>
</feature>
<sequence>MDPPTEADDNQVTEFLQRIRELDDKRDREDEERTRKLEEDILARREARQKLRAERARSLSPEKMTPVGTPLSYKSKAAESSPAPAPEIASPVVSKPTAPEHPSPLASRTPKPTPTPTPTTPAAETARNETRDDILEKPPPVVAEARPLPTPPAKPATISSPGPTFGASPTSVTGTGSTRRMFNQSGKPLSWQQRRPQSAIFGERPNFTPASFSRTSSVTGDDNESEAGGELSRDQIAKNLASKDPSYFRQTADRGHKSAALRKDAEDNFSGSERMALPGMSERTPEQPRPLSALSNASFTTTFSAPSEFRPTPKSRSSFLDSLPDERPLSASEASGWKTPTSVSKAHQQIEASFGGLSLREEEGSPMPSAYNTISSGRMSPERLGRPASPTKGIGGFVSSAMLKRDASIRKAGPPANLASSLGRTGTITDKEWATPIRRERGLSNLSRESTPGLEDKHEASERRGREMSPAESVVSTVTTSTDGWRSLAEGTPPASPSKTMSTRRWSPTKSSWLESVLQKDIAPAIGHAAPMFSPTRENSQRSPTRERSVRSAKDAAAIREERARARMAASHVPRKMSVDSQASDHPRFDASSVRPSVQPKSAMLSKRPLSEIFSPPPPADSISPSTPIVEEEKPKDPTKTDTPSSIPRPAKSFLPDKPINGSEAKEKPPVKSKPVFERSAGSTMPFDPRAAREASLRDKQLAQKEGIPFLDARAKLNPSKTQNYKAPDELKETILAGKSALQDRGGPSTYKPPNELKEKVLAAKANLHDRGGPQNYKPPNELKDKVLAARGNLQPSAGIQKHQAPDPLKETVSVARSYLRPSSPTKGLLPGEISPTKPTFSRAATIPATFDERDDGPLRRPESGDAVFERKENSMPAVSKQFSAPARVEKPGSSKLADRFNPGLANLISRGPMGIGKATPSSEGSRALASTTADEPTDGPQLTHMTKSRARGPRRRAPATAAAPAAPEPEKPKALSPQPRSTNPTRRSLGLGGLGAGNQLTPTKPSNISIKPYDEEESQVTPDRKEKPPTPAKSPLLRAKSSKLNMRENNPNLSPNPSTPAPKPKSPMSSQEEDSVKPLFFSTTPQDRDRYSPRRLPTPPSASASPSPSGPRPLPQLPGKSKPPVSSGEDVEPIAVAPSVVDSIARWGSTNSTPDTTPQRKGMIKLPSYQDEVAAMERSKAYRSPTRSPQPSGNGGSVPSPLRLGASRIVDENILNVVGADAAKYLSQFFTESADPPPRGGIDVTPILQSKPKLTSEPVQTLKRQVWEITGLNGKKDVVPTGQEHILYEDGLYLCLHSYMEDSGMMASEVFLWSGDKVSHGTVEETQLSARRLAREYDGKLIITRQGKEVPRFVEALGGVIITRRGSRARIQEDIPYMLCCRKVAGGIAFDEVDIHFTNLCSGFPYIISTPDRLYLWKGKGASVDELRAARVASFDLAGDNEVKQIDEGKEPDFFVDMMGGEASGQQQADYWSLKPSHAQYGTRVFLADHTSPCSAIEIHPFAQSDLEPTNVYIVDSFFELYIIVGEQAQDKAVEFQHALLFTQEYGIMAASSEDRPFVPAASVVLGGAPKELKAVFRRWEDAGVSTAWGSGRKASVRLTMPVMDAMSAMAGTAH</sequence>
<dbReference type="GO" id="GO:0005737">
    <property type="term" value="C:cytoplasm"/>
    <property type="evidence" value="ECO:0007669"/>
    <property type="project" value="TreeGrafter"/>
</dbReference>
<feature type="compositionally biased region" description="Low complexity" evidence="1">
    <location>
        <begin position="473"/>
        <end position="482"/>
    </location>
</feature>
<evidence type="ECO:0000259" key="3">
    <source>
        <dbReference type="Pfam" id="PF25480"/>
    </source>
</evidence>
<evidence type="ECO:0000256" key="1">
    <source>
        <dbReference type="SAM" id="MobiDB-lite"/>
    </source>
</evidence>
<feature type="compositionally biased region" description="Basic and acidic residues" evidence="1">
    <location>
        <begin position="429"/>
        <end position="442"/>
    </location>
</feature>
<feature type="compositionally biased region" description="Basic and acidic residues" evidence="1">
    <location>
        <begin position="631"/>
        <end position="640"/>
    </location>
</feature>
<feature type="compositionally biased region" description="Basic and acidic residues" evidence="1">
    <location>
        <begin position="544"/>
        <end position="565"/>
    </location>
</feature>
<dbReference type="GO" id="GO:0008154">
    <property type="term" value="P:actin polymerization or depolymerization"/>
    <property type="evidence" value="ECO:0007669"/>
    <property type="project" value="TreeGrafter"/>
</dbReference>
<feature type="compositionally biased region" description="Basic and acidic residues" evidence="1">
    <location>
        <begin position="888"/>
        <end position="899"/>
    </location>
</feature>
<feature type="compositionally biased region" description="Polar residues" evidence="1">
    <location>
        <begin position="418"/>
        <end position="428"/>
    </location>
</feature>
<dbReference type="InterPro" id="IPR057226">
    <property type="entry name" value="DUF7904"/>
</dbReference>
<feature type="region of interest" description="Disordered" evidence="1">
    <location>
        <begin position="412"/>
        <end position="512"/>
    </location>
</feature>
<accession>A0AAV9UZI5</accession>
<feature type="compositionally biased region" description="Basic and acidic residues" evidence="1">
    <location>
        <begin position="251"/>
        <end position="266"/>
    </location>
</feature>
<feature type="region of interest" description="Disordered" evidence="1">
    <location>
        <begin position="791"/>
        <end position="1201"/>
    </location>
</feature>
<feature type="compositionally biased region" description="Polar residues" evidence="1">
    <location>
        <begin position="920"/>
        <end position="935"/>
    </location>
</feature>
<feature type="compositionally biased region" description="Polar residues" evidence="1">
    <location>
        <begin position="208"/>
        <end position="220"/>
    </location>
</feature>
<dbReference type="Pfam" id="PF25480">
    <property type="entry name" value="DUF7904"/>
    <property type="match status" value="1"/>
</dbReference>
<feature type="compositionally biased region" description="Polar residues" evidence="1">
    <location>
        <begin position="338"/>
        <end position="351"/>
    </location>
</feature>
<dbReference type="SUPFAM" id="SSF55753">
    <property type="entry name" value="Actin depolymerizing proteins"/>
    <property type="match status" value="3"/>
</dbReference>
<feature type="compositionally biased region" description="Polar residues" evidence="1">
    <location>
        <begin position="1149"/>
        <end position="1160"/>
    </location>
</feature>
<evidence type="ECO:0000259" key="2">
    <source>
        <dbReference type="Pfam" id="PF13254"/>
    </source>
</evidence>
<feature type="region of interest" description="Disordered" evidence="1">
    <location>
        <begin position="1"/>
        <end position="396"/>
    </location>
</feature>
<feature type="compositionally biased region" description="Basic and acidic residues" evidence="1">
    <location>
        <begin position="454"/>
        <end position="469"/>
    </location>
</feature>
<feature type="compositionally biased region" description="Acidic residues" evidence="1">
    <location>
        <begin position="1"/>
        <end position="11"/>
    </location>
</feature>
<dbReference type="Proteomes" id="UP001375240">
    <property type="component" value="Unassembled WGS sequence"/>
</dbReference>
<keyword evidence="5" id="KW-1185">Reference proteome</keyword>
<dbReference type="InterPro" id="IPR025118">
    <property type="entry name" value="DUF4045"/>
</dbReference>
<gene>
    <name evidence="4" type="ORF">TWF696_005042</name>
</gene>
<dbReference type="PANTHER" id="PTHR11977:SF133">
    <property type="entry name" value="DUF4045 DOMAIN-CONTAINING PROTEIN"/>
    <property type="match status" value="1"/>
</dbReference>
<dbReference type="Pfam" id="PF13254">
    <property type="entry name" value="DUF4045"/>
    <property type="match status" value="2"/>
</dbReference>
<feature type="compositionally biased region" description="Polar residues" evidence="1">
    <location>
        <begin position="497"/>
        <end position="512"/>
    </location>
</feature>
<dbReference type="GO" id="GO:0005546">
    <property type="term" value="F:phosphatidylinositol-4,5-bisphosphate binding"/>
    <property type="evidence" value="ECO:0007669"/>
    <property type="project" value="TreeGrafter"/>
</dbReference>
<feature type="compositionally biased region" description="Basic and acidic residues" evidence="1">
    <location>
        <begin position="856"/>
        <end position="874"/>
    </location>
</feature>
<feature type="domain" description="DUF4045" evidence="2">
    <location>
        <begin position="10"/>
        <end position="768"/>
    </location>
</feature>
<dbReference type="GO" id="GO:0051016">
    <property type="term" value="P:barbed-end actin filament capping"/>
    <property type="evidence" value="ECO:0007669"/>
    <property type="project" value="TreeGrafter"/>
</dbReference>
<dbReference type="EMBL" id="JAVHNQ010000003">
    <property type="protein sequence ID" value="KAK6353051.1"/>
    <property type="molecule type" value="Genomic_DNA"/>
</dbReference>
<evidence type="ECO:0000313" key="4">
    <source>
        <dbReference type="EMBL" id="KAK6353051.1"/>
    </source>
</evidence>
<feature type="compositionally biased region" description="Basic and acidic residues" evidence="1">
    <location>
        <begin position="126"/>
        <end position="136"/>
    </location>
</feature>
<protein>
    <recommendedName>
        <fullName evidence="6">DUF4045 domain-containing protein</fullName>
    </recommendedName>
</protein>
<feature type="compositionally biased region" description="Basic residues" evidence="1">
    <location>
        <begin position="947"/>
        <end position="958"/>
    </location>
</feature>
<feature type="compositionally biased region" description="Polar residues" evidence="1">
    <location>
        <begin position="293"/>
        <end position="305"/>
    </location>
</feature>
<dbReference type="GO" id="GO:0051015">
    <property type="term" value="F:actin filament binding"/>
    <property type="evidence" value="ECO:0007669"/>
    <property type="project" value="InterPro"/>
</dbReference>
<feature type="compositionally biased region" description="Polar residues" evidence="1">
    <location>
        <begin position="999"/>
        <end position="1010"/>
    </location>
</feature>
<feature type="compositionally biased region" description="Low complexity" evidence="1">
    <location>
        <begin position="74"/>
        <end position="94"/>
    </location>
</feature>
<evidence type="ECO:0000313" key="5">
    <source>
        <dbReference type="Proteomes" id="UP001375240"/>
    </source>
</evidence>
<proteinExistence type="predicted"/>
<dbReference type="Gene3D" id="3.40.20.10">
    <property type="entry name" value="Severin"/>
    <property type="match status" value="3"/>
</dbReference>
<organism evidence="4 5">
    <name type="scientific">Orbilia brochopaga</name>
    <dbReference type="NCBI Taxonomy" id="3140254"/>
    <lineage>
        <taxon>Eukaryota</taxon>
        <taxon>Fungi</taxon>
        <taxon>Dikarya</taxon>
        <taxon>Ascomycota</taxon>
        <taxon>Pezizomycotina</taxon>
        <taxon>Orbiliomycetes</taxon>
        <taxon>Orbiliales</taxon>
        <taxon>Orbiliaceae</taxon>
        <taxon>Orbilia</taxon>
    </lineage>
</organism>
<evidence type="ECO:0008006" key="6">
    <source>
        <dbReference type="Google" id="ProtNLM"/>
    </source>
</evidence>
<name>A0AAV9UZI5_9PEZI</name>
<feature type="compositionally biased region" description="Polar residues" evidence="1">
    <location>
        <begin position="157"/>
        <end position="196"/>
    </location>
</feature>
<comment type="caution">
    <text evidence="4">The sequence shown here is derived from an EMBL/GenBank/DDBJ whole genome shotgun (WGS) entry which is preliminary data.</text>
</comment>
<feature type="domain" description="DUF4045" evidence="2">
    <location>
        <begin position="774"/>
        <end position="817"/>
    </location>
</feature>
<dbReference type="GO" id="GO:0015629">
    <property type="term" value="C:actin cytoskeleton"/>
    <property type="evidence" value="ECO:0007669"/>
    <property type="project" value="TreeGrafter"/>
</dbReference>